<gene>
    <name evidence="2" type="ORF">DM43_4772</name>
</gene>
<reference evidence="2 3" key="1">
    <citation type="submission" date="2014-06" db="EMBL/GenBank/DDBJ databases">
        <authorList>
            <person name="Bishop-Lilly K.A."/>
            <person name="Broomall S.M."/>
            <person name="Chain P.S."/>
            <person name="Chertkov O."/>
            <person name="Coyne S.R."/>
            <person name="Daligault H.E."/>
            <person name="Davenport K.W."/>
            <person name="Erkkila T."/>
            <person name="Frey K.G."/>
            <person name="Gibbons H.S."/>
            <person name="Gu W."/>
            <person name="Jaissle J."/>
            <person name="Johnson S.L."/>
            <person name="Koroleva G.I."/>
            <person name="Ladner J.T."/>
            <person name="Lo C.-C."/>
            <person name="Minogue T.D."/>
            <person name="Munk C."/>
            <person name="Palacios G.F."/>
            <person name="Redden C.L."/>
            <person name="Rosenzweig C.N."/>
            <person name="Scholz M.B."/>
            <person name="Teshima H."/>
            <person name="Xu Y."/>
        </authorList>
    </citation>
    <scope>NUCLEOTIDE SEQUENCE [LARGE SCALE GENOMIC DNA]</scope>
    <source>
        <strain evidence="2 3">DWS 37UF10B-2</strain>
    </source>
</reference>
<evidence type="ECO:0000313" key="2">
    <source>
        <dbReference type="EMBL" id="KGC06885.1"/>
    </source>
</evidence>
<keyword evidence="1" id="KW-0812">Transmembrane</keyword>
<feature type="transmembrane region" description="Helical" evidence="1">
    <location>
        <begin position="126"/>
        <end position="144"/>
    </location>
</feature>
<feature type="transmembrane region" description="Helical" evidence="1">
    <location>
        <begin position="96"/>
        <end position="114"/>
    </location>
</feature>
<dbReference type="AlphaFoldDB" id="A0AA88Z650"/>
<sequence length="197" mass="21352">MSMQQRLIGRSLSATTYTFPIAIGFIAAVESWAFGTHLTPSGIAAISILFAAGVGFAMFGHLASMQVADKRRFVWMIVIVVGFAVCDKIGIPRAGWLPYLFWTGLGNVLAAWCVRRTLFGIRVRPLLFVGAIWALPELFFNFSLQTILPVALGYLAIALRVPLLLGVSAILYDEGKLREQLVFGAVAAVGVALLFMG</sequence>
<organism evidence="2 3">
    <name type="scientific">Burkholderia cepacia</name>
    <name type="common">Pseudomonas cepacia</name>
    <dbReference type="NCBI Taxonomy" id="292"/>
    <lineage>
        <taxon>Bacteria</taxon>
        <taxon>Pseudomonadati</taxon>
        <taxon>Pseudomonadota</taxon>
        <taxon>Betaproteobacteria</taxon>
        <taxon>Burkholderiales</taxon>
        <taxon>Burkholderiaceae</taxon>
        <taxon>Burkholderia</taxon>
        <taxon>Burkholderia cepacia complex</taxon>
    </lineage>
</organism>
<comment type="caution">
    <text evidence="2">The sequence shown here is derived from an EMBL/GenBank/DDBJ whole genome shotgun (WGS) entry which is preliminary data.</text>
</comment>
<protein>
    <submittedName>
        <fullName evidence="2">Membrane protein</fullName>
    </submittedName>
</protein>
<proteinExistence type="predicted"/>
<feature type="transmembrane region" description="Helical" evidence="1">
    <location>
        <begin position="12"/>
        <end position="35"/>
    </location>
</feature>
<dbReference type="Proteomes" id="UP000029575">
    <property type="component" value="Unassembled WGS sequence"/>
</dbReference>
<evidence type="ECO:0000256" key="1">
    <source>
        <dbReference type="SAM" id="Phobius"/>
    </source>
</evidence>
<name>A0AA88Z650_BURCE</name>
<evidence type="ECO:0000313" key="3">
    <source>
        <dbReference type="Proteomes" id="UP000029575"/>
    </source>
</evidence>
<accession>A0AA88Z650</accession>
<feature type="transmembrane region" description="Helical" evidence="1">
    <location>
        <begin position="179"/>
        <end position="196"/>
    </location>
</feature>
<feature type="transmembrane region" description="Helical" evidence="1">
    <location>
        <begin position="150"/>
        <end position="172"/>
    </location>
</feature>
<keyword evidence="1" id="KW-1133">Transmembrane helix</keyword>
<dbReference type="EMBL" id="JPGD01000003">
    <property type="protein sequence ID" value="KGC06885.1"/>
    <property type="molecule type" value="Genomic_DNA"/>
</dbReference>
<keyword evidence="1" id="KW-0472">Membrane</keyword>
<feature type="transmembrane region" description="Helical" evidence="1">
    <location>
        <begin position="73"/>
        <end position="90"/>
    </location>
</feature>
<feature type="transmembrane region" description="Helical" evidence="1">
    <location>
        <begin position="41"/>
        <end position="61"/>
    </location>
</feature>